<dbReference type="KEGG" id="sfz:SFLOR_v1c07740"/>
<keyword evidence="4" id="KW-1185">Reference proteome</keyword>
<dbReference type="AlphaFoldDB" id="A0A2K8SEG3"/>
<evidence type="ECO:0000256" key="2">
    <source>
        <dbReference type="SAM" id="Phobius"/>
    </source>
</evidence>
<dbReference type="Proteomes" id="UP000231823">
    <property type="component" value="Chromosome"/>
</dbReference>
<evidence type="ECO:0008006" key="5">
    <source>
        <dbReference type="Google" id="ProtNLM"/>
    </source>
</evidence>
<feature type="transmembrane region" description="Helical" evidence="2">
    <location>
        <begin position="74"/>
        <end position="97"/>
    </location>
</feature>
<evidence type="ECO:0000313" key="4">
    <source>
        <dbReference type="Proteomes" id="UP000231823"/>
    </source>
</evidence>
<keyword evidence="2" id="KW-0812">Transmembrane</keyword>
<feature type="transmembrane region" description="Helical" evidence="2">
    <location>
        <begin position="9"/>
        <end position="29"/>
    </location>
</feature>
<feature type="compositionally biased region" description="Basic and acidic residues" evidence="1">
    <location>
        <begin position="104"/>
        <end position="114"/>
    </location>
</feature>
<dbReference type="RefSeq" id="WP_100916785.1">
    <property type="nucleotide sequence ID" value="NZ_CP025057.1"/>
</dbReference>
<dbReference type="EMBL" id="CP025057">
    <property type="protein sequence ID" value="AUB31822.1"/>
    <property type="molecule type" value="Genomic_DNA"/>
</dbReference>
<evidence type="ECO:0000313" key="3">
    <source>
        <dbReference type="EMBL" id="AUB31822.1"/>
    </source>
</evidence>
<reference evidence="3 4" key="1">
    <citation type="submission" date="2017-12" db="EMBL/GenBank/DDBJ databases">
        <title>Complete genome sequence of Spiroplasma floricola 23-6 (ATCC 29989).</title>
        <authorList>
            <person name="Tsai Y.-M."/>
            <person name="Wu P.-S."/>
            <person name="Lo W.-S."/>
            <person name="Kuo C.-H."/>
        </authorList>
    </citation>
    <scope>NUCLEOTIDE SEQUENCE [LARGE SCALE GENOMIC DNA]</scope>
    <source>
        <strain evidence="3 4">23-6</strain>
    </source>
</reference>
<sequence>MKFKKSKKYFFAGIVVKAIYTLLALSAFITTLVYKDDENKGLFTGLTITSVLIVILGIMGLISSIKRYRKQKTASIFSIVGSFISGNLPCGILFLIAKYKYTRTKEEDQKDTKNKAKNTIKNETN</sequence>
<organism evidence="3 4">
    <name type="scientific">Spiroplasma floricola 23-6</name>
    <dbReference type="NCBI Taxonomy" id="1336749"/>
    <lineage>
        <taxon>Bacteria</taxon>
        <taxon>Bacillati</taxon>
        <taxon>Mycoplasmatota</taxon>
        <taxon>Mollicutes</taxon>
        <taxon>Entomoplasmatales</taxon>
        <taxon>Spiroplasmataceae</taxon>
        <taxon>Spiroplasma</taxon>
    </lineage>
</organism>
<feature type="region of interest" description="Disordered" evidence="1">
    <location>
        <begin position="104"/>
        <end position="125"/>
    </location>
</feature>
<keyword evidence="2" id="KW-0472">Membrane</keyword>
<accession>A0A2K8SEG3</accession>
<proteinExistence type="predicted"/>
<evidence type="ECO:0000256" key="1">
    <source>
        <dbReference type="SAM" id="MobiDB-lite"/>
    </source>
</evidence>
<protein>
    <recommendedName>
        <fullName evidence="5">DUF4064 domain-containing protein</fullName>
    </recommendedName>
</protein>
<name>A0A2K8SEG3_9MOLU</name>
<keyword evidence="2" id="KW-1133">Transmembrane helix</keyword>
<gene>
    <name evidence="3" type="ORF">SFLOR_v1c07740</name>
</gene>
<feature type="transmembrane region" description="Helical" evidence="2">
    <location>
        <begin position="41"/>
        <end position="62"/>
    </location>
</feature>